<dbReference type="CDD" id="cd20170">
    <property type="entry name" value="Peptidase_M90-like"/>
    <property type="match status" value="1"/>
</dbReference>
<proteinExistence type="predicted"/>
<sequence length="265" mass="31191">MEIIGFLIVLVVWAFVQIIKSNGFSRFNTWNIPFFLSGQLKPAHLDSLNKYSDFYRRLKPKYKREFEKRVLLFMNSKTFIPRQMSHVTDEMKVLISSVAIQLTFGLQRIYLAHFNKILVYPSKYYSTINNQYHKGEVNPRFGIIVLSWDAFVSGMSKPTDGLSLGLHELAHALHLENRIKNEEYGFFNYEAWKVYVHESNKERITIELGTNTFFRNYAAVDEYEFFAVVIELFFEQSKALYDYNKALYEALTILLQQNPLTILRS</sequence>
<dbReference type="Gene3D" id="3.40.390.10">
    <property type="entry name" value="Collagenase (Catalytic Domain)"/>
    <property type="match status" value="1"/>
</dbReference>
<dbReference type="Pfam" id="PF06167">
    <property type="entry name" value="Peptidase_M90"/>
    <property type="match status" value="1"/>
</dbReference>
<dbReference type="GO" id="GO:0008237">
    <property type="term" value="F:metallopeptidase activity"/>
    <property type="evidence" value="ECO:0007669"/>
    <property type="project" value="InterPro"/>
</dbReference>
<dbReference type="EMBL" id="JAERQG010000001">
    <property type="protein sequence ID" value="MBL0764083.1"/>
    <property type="molecule type" value="Genomic_DNA"/>
</dbReference>
<dbReference type="PANTHER" id="PTHR30164:SF2">
    <property type="entry name" value="PROTEIN MTFA"/>
    <property type="match status" value="1"/>
</dbReference>
<organism evidence="1 2">
    <name type="scientific">Marivirga atlantica</name>
    <dbReference type="NCBI Taxonomy" id="1548457"/>
    <lineage>
        <taxon>Bacteria</taxon>
        <taxon>Pseudomonadati</taxon>
        <taxon>Bacteroidota</taxon>
        <taxon>Cytophagia</taxon>
        <taxon>Cytophagales</taxon>
        <taxon>Marivirgaceae</taxon>
        <taxon>Marivirga</taxon>
    </lineage>
</organism>
<protein>
    <submittedName>
        <fullName evidence="1">Zinc-dependent peptidase</fullName>
    </submittedName>
</protein>
<evidence type="ECO:0000313" key="1">
    <source>
        <dbReference type="EMBL" id="MBL0764083.1"/>
    </source>
</evidence>
<dbReference type="InterPro" id="IPR042252">
    <property type="entry name" value="MtfA_N"/>
</dbReference>
<dbReference type="PANTHER" id="PTHR30164">
    <property type="entry name" value="MTFA PEPTIDASE"/>
    <property type="match status" value="1"/>
</dbReference>
<dbReference type="Proteomes" id="UP000642920">
    <property type="component" value="Unassembled WGS sequence"/>
</dbReference>
<dbReference type="InterPro" id="IPR010384">
    <property type="entry name" value="MtfA_fam"/>
</dbReference>
<dbReference type="Gene3D" id="1.10.472.150">
    <property type="entry name" value="Glucose-regulated metallo-peptidase M90, N-terminal domain"/>
    <property type="match status" value="1"/>
</dbReference>
<comment type="caution">
    <text evidence="1">The sequence shown here is derived from an EMBL/GenBank/DDBJ whole genome shotgun (WGS) entry which is preliminary data.</text>
</comment>
<accession>A0A937AI88</accession>
<dbReference type="InterPro" id="IPR024079">
    <property type="entry name" value="MetalloPept_cat_dom_sf"/>
</dbReference>
<evidence type="ECO:0000313" key="2">
    <source>
        <dbReference type="Proteomes" id="UP000642920"/>
    </source>
</evidence>
<name>A0A937AI88_9BACT</name>
<reference evidence="1" key="1">
    <citation type="submission" date="2021-01" db="EMBL/GenBank/DDBJ databases">
        <title>Marivirga sp. nov., isolated from intertidal surface sediments.</title>
        <authorList>
            <person name="Zhang M."/>
        </authorList>
    </citation>
    <scope>NUCLEOTIDE SEQUENCE</scope>
    <source>
        <strain evidence="1">SM1354</strain>
    </source>
</reference>
<dbReference type="AlphaFoldDB" id="A0A937AI88"/>
<gene>
    <name evidence="1" type="ORF">JKP34_02390</name>
</gene>
<keyword evidence="2" id="KW-1185">Reference proteome</keyword>
<dbReference type="GO" id="GO:0004177">
    <property type="term" value="F:aminopeptidase activity"/>
    <property type="evidence" value="ECO:0007669"/>
    <property type="project" value="TreeGrafter"/>
</dbReference>
<dbReference type="SUPFAM" id="SSF55486">
    <property type="entry name" value="Metalloproteases ('zincins'), catalytic domain"/>
    <property type="match status" value="1"/>
</dbReference>
<dbReference type="GO" id="GO:0005829">
    <property type="term" value="C:cytosol"/>
    <property type="evidence" value="ECO:0007669"/>
    <property type="project" value="TreeGrafter"/>
</dbReference>
<dbReference type="RefSeq" id="WP_201917321.1">
    <property type="nucleotide sequence ID" value="NZ_JAERQG010000001.1"/>
</dbReference>